<gene>
    <name evidence="3" type="primary">arsC1</name>
    <name evidence="3" type="ORF">AELL_0327</name>
    <name evidence="4" type="ORF">CP962_01910</name>
</gene>
<dbReference type="RefSeq" id="WP_118916265.1">
    <property type="nucleotide sequence ID" value="NZ_CP032097.1"/>
</dbReference>
<sequence length="157" mass="17723">MKTKVLFVCSANTTRSQMAQALLRKFGGEDFEVDSAGINPGVLNPLAVEVIKEDENMDISSYTTNKVMDYFKEGRHYHYVITVCDEAAKEPCPIFPSLDGVLHWNITSPASNGSDEEKKAKIRVSKDEIKTNILKFIELVKNQHIKDGFPESWQLNK</sequence>
<keyword evidence="3" id="KW-0560">Oxidoreductase</keyword>
<protein>
    <submittedName>
        <fullName evidence="3">Arsenate reductase, LMWPc family</fullName>
        <ecNumber evidence="3">1.20.4.1</ecNumber>
    </submittedName>
    <submittedName>
        <fullName evidence="4">Low molecular weight phosphatase family protein</fullName>
    </submittedName>
</protein>
<organism evidence="4 6">
    <name type="scientific">Arcobacter ellisii</name>
    <dbReference type="NCBI Taxonomy" id="913109"/>
    <lineage>
        <taxon>Bacteria</taxon>
        <taxon>Pseudomonadati</taxon>
        <taxon>Campylobacterota</taxon>
        <taxon>Epsilonproteobacteria</taxon>
        <taxon>Campylobacterales</taxon>
        <taxon>Arcobacteraceae</taxon>
        <taxon>Arcobacter</taxon>
    </lineage>
</organism>
<dbReference type="PANTHER" id="PTHR43428">
    <property type="entry name" value="ARSENATE REDUCTASE"/>
    <property type="match status" value="1"/>
</dbReference>
<name>A0A347U591_9BACT</name>
<proteinExistence type="predicted"/>
<dbReference type="KEGG" id="aell:AELL_0327"/>
<dbReference type="InterPro" id="IPR036196">
    <property type="entry name" value="Ptyr_pPase_sf"/>
</dbReference>
<evidence type="ECO:0000313" key="3">
    <source>
        <dbReference type="EMBL" id="AXX94019.1"/>
    </source>
</evidence>
<dbReference type="CDD" id="cd16345">
    <property type="entry name" value="LMWP_ArsC"/>
    <property type="match status" value="1"/>
</dbReference>
<evidence type="ECO:0000259" key="2">
    <source>
        <dbReference type="SMART" id="SM00226"/>
    </source>
</evidence>
<evidence type="ECO:0000313" key="4">
    <source>
        <dbReference type="EMBL" id="RXI32379.1"/>
    </source>
</evidence>
<feature type="domain" description="Phosphotyrosine protein phosphatase I" evidence="2">
    <location>
        <begin position="3"/>
        <end position="139"/>
    </location>
</feature>
<accession>A0A347U591</accession>
<reference evidence="4 6" key="1">
    <citation type="submission" date="2017-09" db="EMBL/GenBank/DDBJ databases">
        <title>Genomics of the genus Arcobacter.</title>
        <authorList>
            <person name="Perez-Cataluna A."/>
            <person name="Figueras M.J."/>
            <person name="Salas-Masso N."/>
        </authorList>
    </citation>
    <scope>NUCLEOTIDE SEQUENCE [LARGE SCALE GENOMIC DNA]</scope>
    <source>
        <strain evidence="4 6">CECT 7837</strain>
    </source>
</reference>
<dbReference type="GO" id="GO:0008794">
    <property type="term" value="F:arsenate reductase (glutaredoxin) activity"/>
    <property type="evidence" value="ECO:0007669"/>
    <property type="project" value="UniProtKB-EC"/>
</dbReference>
<dbReference type="InterPro" id="IPR023485">
    <property type="entry name" value="Ptyr_pPase"/>
</dbReference>
<evidence type="ECO:0000313" key="6">
    <source>
        <dbReference type="Proteomes" id="UP000290588"/>
    </source>
</evidence>
<dbReference type="Gene3D" id="3.40.50.2300">
    <property type="match status" value="1"/>
</dbReference>
<dbReference type="Pfam" id="PF01451">
    <property type="entry name" value="LMWPc"/>
    <property type="match status" value="1"/>
</dbReference>
<dbReference type="GO" id="GO:0046685">
    <property type="term" value="P:response to arsenic-containing substance"/>
    <property type="evidence" value="ECO:0007669"/>
    <property type="project" value="UniProtKB-KW"/>
</dbReference>
<dbReference type="SUPFAM" id="SSF52788">
    <property type="entry name" value="Phosphotyrosine protein phosphatases I"/>
    <property type="match status" value="1"/>
</dbReference>
<keyword evidence="1" id="KW-0059">Arsenical resistance</keyword>
<evidence type="ECO:0000256" key="1">
    <source>
        <dbReference type="ARBA" id="ARBA00022849"/>
    </source>
</evidence>
<dbReference type="EC" id="1.20.4.1" evidence="3"/>
<dbReference type="OrthoDB" id="9784339at2"/>
<dbReference type="Proteomes" id="UP000290588">
    <property type="component" value="Unassembled WGS sequence"/>
</dbReference>
<dbReference type="EMBL" id="CP032097">
    <property type="protein sequence ID" value="AXX94019.1"/>
    <property type="molecule type" value="Genomic_DNA"/>
</dbReference>
<dbReference type="PANTHER" id="PTHR43428:SF1">
    <property type="entry name" value="ARSENATE REDUCTASE"/>
    <property type="match status" value="1"/>
</dbReference>
<dbReference type="Proteomes" id="UP000262582">
    <property type="component" value="Chromosome"/>
</dbReference>
<evidence type="ECO:0000313" key="5">
    <source>
        <dbReference type="Proteomes" id="UP000262582"/>
    </source>
</evidence>
<dbReference type="SMART" id="SM00226">
    <property type="entry name" value="LMWPc"/>
    <property type="match status" value="1"/>
</dbReference>
<reference evidence="3 5" key="2">
    <citation type="submission" date="2018-08" db="EMBL/GenBank/DDBJ databases">
        <title>Complete genome of the Arcobacter ellisii type strain LMG 26155.</title>
        <authorList>
            <person name="Miller W.G."/>
            <person name="Yee E."/>
            <person name="Bono J.L."/>
        </authorList>
    </citation>
    <scope>NUCLEOTIDE SEQUENCE [LARGE SCALE GENOMIC DNA]</scope>
    <source>
        <strain evidence="3 5">LMG 26155</strain>
    </source>
</reference>
<dbReference type="EMBL" id="NXIG01000002">
    <property type="protein sequence ID" value="RXI32379.1"/>
    <property type="molecule type" value="Genomic_DNA"/>
</dbReference>
<keyword evidence="5" id="KW-1185">Reference proteome</keyword>
<dbReference type="AlphaFoldDB" id="A0A347U591"/>